<evidence type="ECO:0000313" key="9">
    <source>
        <dbReference type="Proteomes" id="UP001055219"/>
    </source>
</evidence>
<reference evidence="8" key="1">
    <citation type="journal article" date="2021" name="J Fungi (Basel)">
        <title>Genomic and Metabolomic Analyses of the Marine Fungus Emericellopsis cladophorae: Insights into Saltwater Adaptability Mechanisms and Its Biosynthetic Potential.</title>
        <authorList>
            <person name="Goncalves M.F.M."/>
            <person name="Hilario S."/>
            <person name="Van de Peer Y."/>
            <person name="Esteves A.C."/>
            <person name="Alves A."/>
        </authorList>
    </citation>
    <scope>NUCLEOTIDE SEQUENCE</scope>
    <source>
        <strain evidence="8">MUM 19.33</strain>
    </source>
</reference>
<comment type="caution">
    <text evidence="8">The sequence shown here is derived from an EMBL/GenBank/DDBJ whole genome shotgun (WGS) entry which is preliminary data.</text>
</comment>
<evidence type="ECO:0000256" key="1">
    <source>
        <dbReference type="ARBA" id="ARBA00006734"/>
    </source>
</evidence>
<keyword evidence="3 6" id="KW-0808">Transferase</keyword>
<dbReference type="InterPro" id="IPR002088">
    <property type="entry name" value="Prenyl_trans_a"/>
</dbReference>
<evidence type="ECO:0000256" key="6">
    <source>
        <dbReference type="RuleBase" id="RU367120"/>
    </source>
</evidence>
<dbReference type="RefSeq" id="XP_051361172.1">
    <property type="nucleotide sequence ID" value="XM_051507636.1"/>
</dbReference>
<evidence type="ECO:0000256" key="5">
    <source>
        <dbReference type="ARBA" id="ARBA00047658"/>
    </source>
</evidence>
<dbReference type="GO" id="GO:0005968">
    <property type="term" value="C:Rab-protein geranylgeranyltransferase complex"/>
    <property type="evidence" value="ECO:0007669"/>
    <property type="project" value="TreeGrafter"/>
</dbReference>
<protein>
    <recommendedName>
        <fullName evidence="6">Geranylgeranyl transferase type-2 subunit alpha</fullName>
        <ecNumber evidence="6">2.5.1.60</ecNumber>
    </recommendedName>
    <alternativeName>
        <fullName evidence="6">Geranylgeranyl transferase type II subunit alpha</fullName>
    </alternativeName>
</protein>
<comment type="function">
    <text evidence="6">Catalyzes the transfer of a geranyl-geranyl moiety from geranyl-geranyl pyrophosphate to cysteines occuring in specific C-terminal amino acid sequences.</text>
</comment>
<dbReference type="Proteomes" id="UP001055219">
    <property type="component" value="Unassembled WGS sequence"/>
</dbReference>
<organism evidence="8 9">
    <name type="scientific">Emericellopsis cladophorae</name>
    <dbReference type="NCBI Taxonomy" id="2686198"/>
    <lineage>
        <taxon>Eukaryota</taxon>
        <taxon>Fungi</taxon>
        <taxon>Dikarya</taxon>
        <taxon>Ascomycota</taxon>
        <taxon>Pezizomycotina</taxon>
        <taxon>Sordariomycetes</taxon>
        <taxon>Hypocreomycetidae</taxon>
        <taxon>Hypocreales</taxon>
        <taxon>Bionectriaceae</taxon>
        <taxon>Emericellopsis</taxon>
    </lineage>
</organism>
<gene>
    <name evidence="8" type="ORF">J7T54_005418</name>
</gene>
<dbReference type="GeneID" id="75831902"/>
<accession>A0A9P9XZ55</accession>
<comment type="similarity">
    <text evidence="1 6">Belongs to the protein prenyltransferase subunit alpha family.</text>
</comment>
<evidence type="ECO:0000256" key="3">
    <source>
        <dbReference type="ARBA" id="ARBA00022679"/>
    </source>
</evidence>
<dbReference type="Pfam" id="PF01239">
    <property type="entry name" value="PPTA"/>
    <property type="match status" value="4"/>
</dbReference>
<comment type="catalytic activity">
    <reaction evidence="5 6">
        <text>geranylgeranyl diphosphate + L-cysteinyl-[protein] = S-geranylgeranyl-L-cysteinyl-[protein] + diphosphate</text>
        <dbReference type="Rhea" id="RHEA:21240"/>
        <dbReference type="Rhea" id="RHEA-COMP:10131"/>
        <dbReference type="Rhea" id="RHEA-COMP:11537"/>
        <dbReference type="ChEBI" id="CHEBI:29950"/>
        <dbReference type="ChEBI" id="CHEBI:33019"/>
        <dbReference type="ChEBI" id="CHEBI:57533"/>
        <dbReference type="ChEBI" id="CHEBI:86021"/>
        <dbReference type="EC" id="2.5.1.60"/>
    </reaction>
</comment>
<evidence type="ECO:0000256" key="7">
    <source>
        <dbReference type="SAM" id="MobiDB-lite"/>
    </source>
</evidence>
<feature type="compositionally biased region" description="Low complexity" evidence="7">
    <location>
        <begin position="120"/>
        <end position="155"/>
    </location>
</feature>
<keyword evidence="9" id="KW-1185">Reference proteome</keyword>
<name>A0A9P9XZ55_9HYPO</name>
<dbReference type="AlphaFoldDB" id="A0A9P9XZ55"/>
<dbReference type="PROSITE" id="PS51147">
    <property type="entry name" value="PFTA"/>
    <property type="match status" value="5"/>
</dbReference>
<dbReference type="OrthoDB" id="1658at2759"/>
<dbReference type="Gene3D" id="1.25.40.120">
    <property type="entry name" value="Protein prenylyltransferase"/>
    <property type="match status" value="2"/>
</dbReference>
<keyword evidence="4" id="KW-0677">Repeat</keyword>
<dbReference type="PANTHER" id="PTHR11129">
    <property type="entry name" value="PROTEIN FARNESYLTRANSFERASE ALPHA SUBUNIT/RAB GERANYLGERANYL TRANSFERASE ALPHA SUBUNIT"/>
    <property type="match status" value="1"/>
</dbReference>
<feature type="region of interest" description="Disordered" evidence="7">
    <location>
        <begin position="118"/>
        <end position="160"/>
    </location>
</feature>
<dbReference type="PANTHER" id="PTHR11129:SF2">
    <property type="entry name" value="GERANYLGERANYL TRANSFERASE TYPE-2 SUBUNIT ALPHA"/>
    <property type="match status" value="1"/>
</dbReference>
<sequence length="424" mass="48941">MEDGSLRSYGLVLSKIKTTDQLFRHGHGIARATRPRTEEQRQADIDKIARYRTLEDDIRNRVSRQDYDHDTFGLTSKLLRQNPEYYTVWNIRRQCLTSGSSSKPWAMSSLSKGSSTFSVTGTSHRASASSSPPFSTETPPSHDSPTTGTSGTTAEATEDRQMRDLEIIKSELVFTVPLLMEFPKCYWIWNYRLWTLGQAIVRLPTHVARKVWDEELGLVGKMLHRDRRNFHAWGYRRYVVDQLESAALAGQSMTESEFEYTTKMIRMDLSNFSAWHYRSQLIPQLLRERGADDQARQKFLDDELALIRDGLNVGPEDQSLWFYHQFLASNIIDDACSQTIAPALSLDQRRSYIEREIDEMKDLLEDYTDVKWIYEALIQYTQSLGRLGQQARPTELNGWLAQLKSLDPQRTGRWNDLEAQLHAA</sequence>
<reference evidence="8" key="2">
    <citation type="submission" date="2022-07" db="EMBL/GenBank/DDBJ databases">
        <authorList>
            <person name="Goncalves M.F.M."/>
            <person name="Hilario S."/>
            <person name="Van De Peer Y."/>
            <person name="Esteves A.C."/>
            <person name="Alves A."/>
        </authorList>
    </citation>
    <scope>NUCLEOTIDE SEQUENCE</scope>
    <source>
        <strain evidence="8">MUM 19.33</strain>
    </source>
</reference>
<dbReference type="EMBL" id="JAGIXG020000034">
    <property type="protein sequence ID" value="KAI6780316.1"/>
    <property type="molecule type" value="Genomic_DNA"/>
</dbReference>
<dbReference type="GO" id="GO:0097354">
    <property type="term" value="P:prenylation"/>
    <property type="evidence" value="ECO:0007669"/>
    <property type="project" value="UniProtKB-UniRule"/>
</dbReference>
<keyword evidence="2 6" id="KW-0637">Prenyltransferase</keyword>
<dbReference type="GO" id="GO:0004663">
    <property type="term" value="F:Rab geranylgeranyltransferase activity"/>
    <property type="evidence" value="ECO:0007669"/>
    <property type="project" value="UniProtKB-UniRule"/>
</dbReference>
<dbReference type="EC" id="2.5.1.60" evidence="6"/>
<proteinExistence type="inferred from homology"/>
<evidence type="ECO:0000256" key="4">
    <source>
        <dbReference type="ARBA" id="ARBA00022737"/>
    </source>
</evidence>
<evidence type="ECO:0000313" key="8">
    <source>
        <dbReference type="EMBL" id="KAI6780316.1"/>
    </source>
</evidence>
<evidence type="ECO:0000256" key="2">
    <source>
        <dbReference type="ARBA" id="ARBA00022602"/>
    </source>
</evidence>
<dbReference type="SUPFAM" id="SSF48439">
    <property type="entry name" value="Protein prenylyltransferase"/>
    <property type="match status" value="1"/>
</dbReference>